<dbReference type="EMBL" id="CP086322">
    <property type="protein sequence ID" value="UQA95053.1"/>
    <property type="molecule type" value="Genomic_DNA"/>
</dbReference>
<organism evidence="1 2">
    <name type="scientific">Streptomyces halobius</name>
    <dbReference type="NCBI Taxonomy" id="2879846"/>
    <lineage>
        <taxon>Bacteria</taxon>
        <taxon>Bacillati</taxon>
        <taxon>Actinomycetota</taxon>
        <taxon>Actinomycetes</taxon>
        <taxon>Kitasatosporales</taxon>
        <taxon>Streptomycetaceae</taxon>
        <taxon>Streptomyces</taxon>
    </lineage>
</organism>
<protein>
    <submittedName>
        <fullName evidence="1">Amidohydrolase</fullName>
    </submittedName>
</protein>
<dbReference type="RefSeq" id="WP_248865908.1">
    <property type="nucleotide sequence ID" value="NZ_CP086322.1"/>
</dbReference>
<accession>A0ABY4MD67</accession>
<sequence length="305" mass="32336">MPTDVHQHLWPPGFIALLRARATPPRLAGWTLHLPGEPPYDVDPADHDIASRVRLARADGLDLALVSLSSPLGIEYLPPEEAAPLLTAFHDGVLALPAPFRVWASPCLSAPEPDPEALRRELTRGCVGLQLPATALLDAEGRAHCAPLLDVAARMDRPLFVHPGAAPSASGGAPVWWPALVPYVQQLHASWFAFRAFGRPRHPGQRVCFAALAGLAPLHGERLMARGGGRDRGRVDCDAFYETSSYGTRAVDALVRAVGIDVVVTGSDRPYAAPAIPDLGADAAVHALRTANPARLLGPMKGAGS</sequence>
<proteinExistence type="predicted"/>
<name>A0ABY4MD67_9ACTN</name>
<dbReference type="Gene3D" id="3.20.20.140">
    <property type="entry name" value="Metal-dependent hydrolases"/>
    <property type="match status" value="1"/>
</dbReference>
<evidence type="ECO:0000313" key="2">
    <source>
        <dbReference type="Proteomes" id="UP000830115"/>
    </source>
</evidence>
<dbReference type="InterPro" id="IPR032466">
    <property type="entry name" value="Metal_Hydrolase"/>
</dbReference>
<reference evidence="1" key="1">
    <citation type="submission" date="2021-10" db="EMBL/GenBank/DDBJ databases">
        <title>Streptomyces nigrumlapis sp.nov.,an antimicrobial producing actinobacterium isolated from Black Gobi rocks.</title>
        <authorList>
            <person name="Wen Y."/>
            <person name="Zhang W."/>
            <person name="Liu X.G."/>
        </authorList>
    </citation>
    <scope>NUCLEOTIDE SEQUENCE</scope>
    <source>
        <strain evidence="1">ST13-2-2</strain>
    </source>
</reference>
<dbReference type="Proteomes" id="UP000830115">
    <property type="component" value="Chromosome"/>
</dbReference>
<evidence type="ECO:0000313" key="1">
    <source>
        <dbReference type="EMBL" id="UQA95053.1"/>
    </source>
</evidence>
<keyword evidence="2" id="KW-1185">Reference proteome</keyword>
<dbReference type="SUPFAM" id="SSF51556">
    <property type="entry name" value="Metallo-dependent hydrolases"/>
    <property type="match status" value="1"/>
</dbReference>
<gene>
    <name evidence="1" type="ORF">K9S39_27200</name>
</gene>